<accession>A0ABV5Y6K9</accession>
<proteinExistence type="predicted"/>
<organism evidence="2 3">
    <name type="scientific">Actinoallomurus acaciae</name>
    <dbReference type="NCBI Taxonomy" id="502577"/>
    <lineage>
        <taxon>Bacteria</taxon>
        <taxon>Bacillati</taxon>
        <taxon>Actinomycetota</taxon>
        <taxon>Actinomycetes</taxon>
        <taxon>Streptosporangiales</taxon>
        <taxon>Thermomonosporaceae</taxon>
        <taxon>Actinoallomurus</taxon>
    </lineage>
</organism>
<feature type="region of interest" description="Disordered" evidence="1">
    <location>
        <begin position="1"/>
        <end position="24"/>
    </location>
</feature>
<dbReference type="Proteomes" id="UP001589627">
    <property type="component" value="Unassembled WGS sequence"/>
</dbReference>
<name>A0ABV5Y6K9_9ACTN</name>
<protein>
    <submittedName>
        <fullName evidence="2">Uncharacterized protein</fullName>
    </submittedName>
</protein>
<feature type="compositionally biased region" description="Low complexity" evidence="1">
    <location>
        <begin position="7"/>
        <end position="20"/>
    </location>
</feature>
<evidence type="ECO:0000313" key="3">
    <source>
        <dbReference type="Proteomes" id="UP001589627"/>
    </source>
</evidence>
<gene>
    <name evidence="2" type="ORF">ACFFNX_00200</name>
</gene>
<dbReference type="EMBL" id="JBHLZP010000001">
    <property type="protein sequence ID" value="MFB9830631.1"/>
    <property type="molecule type" value="Genomic_DNA"/>
</dbReference>
<dbReference type="RefSeq" id="WP_378193126.1">
    <property type="nucleotide sequence ID" value="NZ_JBHLZP010000001.1"/>
</dbReference>
<evidence type="ECO:0000256" key="1">
    <source>
        <dbReference type="SAM" id="MobiDB-lite"/>
    </source>
</evidence>
<comment type="caution">
    <text evidence="2">The sequence shown here is derived from an EMBL/GenBank/DDBJ whole genome shotgun (WGS) entry which is preliminary data.</text>
</comment>
<evidence type="ECO:0000313" key="2">
    <source>
        <dbReference type="EMBL" id="MFB9830631.1"/>
    </source>
</evidence>
<reference evidence="2 3" key="1">
    <citation type="submission" date="2024-09" db="EMBL/GenBank/DDBJ databases">
        <authorList>
            <person name="Sun Q."/>
            <person name="Mori K."/>
        </authorList>
    </citation>
    <scope>NUCLEOTIDE SEQUENCE [LARGE SCALE GENOMIC DNA]</scope>
    <source>
        <strain evidence="2 3">TBRC 0563</strain>
    </source>
</reference>
<keyword evidence="3" id="KW-1185">Reference proteome</keyword>
<sequence length="132" mass="12972">MSARPVPAATKTASPAPTAADGTRYSACEDGDCEVAVSKPVKIRLGGRVGPGVLSVKKVLPDGVKIDLTLPGGGGKGSIKGHCTSTFHVQSAGGGLSCPVKPSGPPEPQAGDFAIQLVAVTGGTAILRLATG</sequence>